<evidence type="ECO:0000313" key="4">
    <source>
        <dbReference type="EMBL" id="AIG27314.1"/>
    </source>
</evidence>
<name>A0A075R688_BRELA</name>
<evidence type="ECO:0000313" key="5">
    <source>
        <dbReference type="Proteomes" id="UP000005850"/>
    </source>
</evidence>
<dbReference type="AlphaFoldDB" id="A0A075R688"/>
<dbReference type="KEGG" id="blr:BRLA_c030020"/>
<accession>A0A075R688</accession>
<comment type="similarity">
    <text evidence="2">Belongs to the ROK (NagC/XylR) family.</text>
</comment>
<evidence type="ECO:0000256" key="1">
    <source>
        <dbReference type="ARBA" id="ARBA00002486"/>
    </source>
</evidence>
<dbReference type="GO" id="GO:0016301">
    <property type="term" value="F:kinase activity"/>
    <property type="evidence" value="ECO:0007669"/>
    <property type="project" value="UniProtKB-KW"/>
</dbReference>
<dbReference type="CDD" id="cd23763">
    <property type="entry name" value="ASKHA_ATPase_ROK"/>
    <property type="match status" value="1"/>
</dbReference>
<keyword evidence="4" id="KW-0808">Transferase</keyword>
<dbReference type="InterPro" id="IPR036388">
    <property type="entry name" value="WH-like_DNA-bd_sf"/>
</dbReference>
<dbReference type="InterPro" id="IPR036390">
    <property type="entry name" value="WH_DNA-bd_sf"/>
</dbReference>
<dbReference type="eggNOG" id="COG1940">
    <property type="taxonomic scope" value="Bacteria"/>
</dbReference>
<dbReference type="Gene3D" id="1.10.10.10">
    <property type="entry name" value="Winged helix-like DNA-binding domain superfamily/Winged helix DNA-binding domain"/>
    <property type="match status" value="1"/>
</dbReference>
<evidence type="ECO:0000256" key="2">
    <source>
        <dbReference type="ARBA" id="ARBA00006479"/>
    </source>
</evidence>
<dbReference type="Gene3D" id="3.30.420.40">
    <property type="match status" value="2"/>
</dbReference>
<keyword evidence="3" id="KW-0119">Carbohydrate metabolism</keyword>
<dbReference type="InterPro" id="IPR000600">
    <property type="entry name" value="ROK"/>
</dbReference>
<dbReference type="RefSeq" id="WP_003335794.1">
    <property type="nucleotide sequence ID" value="NZ_CP007806.1"/>
</dbReference>
<keyword evidence="5" id="KW-1185">Reference proteome</keyword>
<dbReference type="SUPFAM" id="SSF46785">
    <property type="entry name" value="Winged helix' DNA-binding domain"/>
    <property type="match status" value="1"/>
</dbReference>
<reference evidence="4 5" key="1">
    <citation type="journal article" date="2011" name="J. Bacteriol.">
        <title>Genome sequence of Brevibacillus laterosporus LMG 15441, a pathogen of invertebrates.</title>
        <authorList>
            <person name="Djukic M."/>
            <person name="Poehlein A."/>
            <person name="Thurmer A."/>
            <person name="Daniel R."/>
        </authorList>
    </citation>
    <scope>NUCLEOTIDE SEQUENCE [LARGE SCALE GENOMIC DNA]</scope>
    <source>
        <strain evidence="4 5">LMG 15441</strain>
    </source>
</reference>
<dbReference type="EMBL" id="CP007806">
    <property type="protein sequence ID" value="AIG27314.1"/>
    <property type="molecule type" value="Genomic_DNA"/>
</dbReference>
<dbReference type="PANTHER" id="PTHR18964:SF149">
    <property type="entry name" value="BIFUNCTIONAL UDP-N-ACETYLGLUCOSAMINE 2-EPIMERASE_N-ACETYLMANNOSAMINE KINASE"/>
    <property type="match status" value="1"/>
</dbReference>
<sequence>MSKKVNLIKEINLNKVRSALLDVETATKSQLAEFTGLSVVTVNSLINTLMDTGEVLPDLVLHSASGRPAASFRYNSTFRLALMIYMHEYYGQDTVFYGVVNLRGEVIQRTQHAISNVNVDSFDNHIENLLAQFPAIKAICFGIPGAEVNQKIVISDYEEMREQSLSGHVSAKFHLPVLIENDINAAVMGYCHLNQIRSDECVIGLYFPDKYPPGAGIYLNGKVYKGRNGLAGEIKYFPFGVHWESFNYNSEEMEDVMFKTIKAFLCMYNPDRIVLYGANIRHRITEIIHERCLLPLEKMMLPEIITSADLNTDFEAGIKHSALSMIDTR</sequence>
<dbReference type="HOGENOM" id="CLU_067512_0_0_9"/>
<dbReference type="Pfam" id="PF00480">
    <property type="entry name" value="ROK"/>
    <property type="match status" value="1"/>
</dbReference>
<evidence type="ECO:0000256" key="3">
    <source>
        <dbReference type="ARBA" id="ARBA00022629"/>
    </source>
</evidence>
<dbReference type="GO" id="GO:0042732">
    <property type="term" value="P:D-xylose metabolic process"/>
    <property type="evidence" value="ECO:0007669"/>
    <property type="project" value="UniProtKB-KW"/>
</dbReference>
<keyword evidence="4" id="KW-0418">Kinase</keyword>
<keyword evidence="3" id="KW-0859">Xylose metabolism</keyword>
<dbReference type="SUPFAM" id="SSF53067">
    <property type="entry name" value="Actin-like ATPase domain"/>
    <property type="match status" value="1"/>
</dbReference>
<dbReference type="PANTHER" id="PTHR18964">
    <property type="entry name" value="ROK (REPRESSOR, ORF, KINASE) FAMILY"/>
    <property type="match status" value="1"/>
</dbReference>
<organism evidence="4 5">
    <name type="scientific">Brevibacillus laterosporus LMG 15441</name>
    <dbReference type="NCBI Taxonomy" id="1042163"/>
    <lineage>
        <taxon>Bacteria</taxon>
        <taxon>Bacillati</taxon>
        <taxon>Bacillota</taxon>
        <taxon>Bacilli</taxon>
        <taxon>Bacillales</taxon>
        <taxon>Paenibacillaceae</taxon>
        <taxon>Brevibacillus</taxon>
    </lineage>
</organism>
<dbReference type="InterPro" id="IPR043129">
    <property type="entry name" value="ATPase_NBD"/>
</dbReference>
<gene>
    <name evidence="4" type="ORF">BRLA_c030020</name>
</gene>
<protein>
    <submittedName>
        <fullName evidence="4">D-allose kinase</fullName>
    </submittedName>
</protein>
<proteinExistence type="inferred from homology"/>
<dbReference type="Proteomes" id="UP000005850">
    <property type="component" value="Chromosome"/>
</dbReference>
<dbReference type="STRING" id="1042163.BRLA_c030020"/>
<comment type="function">
    <text evidence="1">Transcriptional repressor of xylose-utilizing enzymes.</text>
</comment>